<dbReference type="PANTHER" id="PTHR45825:SF11">
    <property type="entry name" value="ALPHA AMYLASE DOMAIN-CONTAINING PROTEIN"/>
    <property type="match status" value="1"/>
</dbReference>
<protein>
    <recommendedName>
        <fullName evidence="8">Glycogen synthase</fullName>
        <ecNumber evidence="8">2.4.1.21</ecNumber>
    </recommendedName>
    <alternativeName>
        <fullName evidence="8">Starch [bacterial glycogen] synthase</fullName>
    </alternativeName>
</protein>
<dbReference type="NCBIfam" id="TIGR02095">
    <property type="entry name" value="glgA"/>
    <property type="match status" value="1"/>
</dbReference>
<comment type="pathway">
    <text evidence="3 8">Glycan biosynthesis; glycogen biosynthesis.</text>
</comment>
<accession>A0ABQ5Y954</accession>
<evidence type="ECO:0000256" key="5">
    <source>
        <dbReference type="ARBA" id="ARBA00022676"/>
    </source>
</evidence>
<name>A0ABQ5Y954_9NEIS</name>
<keyword evidence="12" id="KW-1185">Reference proteome</keyword>
<dbReference type="Pfam" id="PF08323">
    <property type="entry name" value="Glyco_transf_5"/>
    <property type="match status" value="1"/>
</dbReference>
<dbReference type="InterPro" id="IPR013534">
    <property type="entry name" value="Starch_synth_cat_dom"/>
</dbReference>
<evidence type="ECO:0000259" key="9">
    <source>
        <dbReference type="Pfam" id="PF00534"/>
    </source>
</evidence>
<dbReference type="NCBIfam" id="NF001899">
    <property type="entry name" value="PRK00654.1-2"/>
    <property type="match status" value="1"/>
</dbReference>
<dbReference type="SUPFAM" id="SSF53756">
    <property type="entry name" value="UDP-Glycosyltransferase/glycogen phosphorylase"/>
    <property type="match status" value="1"/>
</dbReference>
<feature type="domain" description="Starch synthase catalytic" evidence="10">
    <location>
        <begin position="2"/>
        <end position="242"/>
    </location>
</feature>
<evidence type="ECO:0000256" key="4">
    <source>
        <dbReference type="ARBA" id="ARBA00010281"/>
    </source>
</evidence>
<sequence>MKVLHVAAECYPLLKTGGLADVLGALPAAQRQLGLDARVVLPGFPAIRAGLQDAKVQASMPPRLGSGPLTLWQGYLPDGVPGYVIDAPGLYDRVGNPYADAEHHPYTDNHRRFALLGWVAARMAQGLLPDWRPDVLHGHDWHAGLAAAYLKQTTPAPDMADAACVFTIHNLAYQGLFPASLFAELGLPAQCYAMDGMEFHGQLSFIKAGLYYSDRLATVSPSYAAEIQTAEHGCGLEGLLRHRRAALSGILNGVDENLWNPATDPTLPGHFDADKTGGKARCKTALQAELGLAAEPTGLLFCVVSRLTEQKGLNLVLAGAEALLAQGGQLAVLGSGEPELEAGFSELLGRYPGRVAVRLGFDEPLSHRLFAGSDVVLLPSRYEPCGLTQMYGMRYGALPLARRTGGLADSVRDCSLENLQDASATGMLFERFEQADFDAAVRRAFALYAKPQAWREVRRHAMQQHFGWTGPAKAYQALYRAALKQVA</sequence>
<evidence type="ECO:0000259" key="10">
    <source>
        <dbReference type="Pfam" id="PF08323"/>
    </source>
</evidence>
<keyword evidence="7 8" id="KW-0320">Glycogen biosynthesis</keyword>
<keyword evidence="6 8" id="KW-0808">Transferase</keyword>
<dbReference type="Proteomes" id="UP001156706">
    <property type="component" value="Unassembled WGS sequence"/>
</dbReference>
<dbReference type="EMBL" id="BSOG01000001">
    <property type="protein sequence ID" value="GLR11466.1"/>
    <property type="molecule type" value="Genomic_DNA"/>
</dbReference>
<dbReference type="InterPro" id="IPR001296">
    <property type="entry name" value="Glyco_trans_1"/>
</dbReference>
<evidence type="ECO:0000313" key="11">
    <source>
        <dbReference type="EMBL" id="GLR11466.1"/>
    </source>
</evidence>
<evidence type="ECO:0000313" key="12">
    <source>
        <dbReference type="Proteomes" id="UP001156706"/>
    </source>
</evidence>
<comment type="similarity">
    <text evidence="4 8">Belongs to the glycosyltransferase 1 family. Bacterial/plant glycogen synthase subfamily.</text>
</comment>
<dbReference type="Pfam" id="PF00534">
    <property type="entry name" value="Glycos_transf_1"/>
    <property type="match status" value="1"/>
</dbReference>
<evidence type="ECO:0000256" key="7">
    <source>
        <dbReference type="ARBA" id="ARBA00023056"/>
    </source>
</evidence>
<dbReference type="CDD" id="cd03791">
    <property type="entry name" value="GT5_Glycogen_synthase_DULL1-like"/>
    <property type="match status" value="1"/>
</dbReference>
<comment type="catalytic activity">
    <reaction evidence="1 8">
        <text>[(1-&gt;4)-alpha-D-glucosyl](n) + ADP-alpha-D-glucose = [(1-&gt;4)-alpha-D-glucosyl](n+1) + ADP + H(+)</text>
        <dbReference type="Rhea" id="RHEA:18189"/>
        <dbReference type="Rhea" id="RHEA-COMP:9584"/>
        <dbReference type="Rhea" id="RHEA-COMP:9587"/>
        <dbReference type="ChEBI" id="CHEBI:15378"/>
        <dbReference type="ChEBI" id="CHEBI:15444"/>
        <dbReference type="ChEBI" id="CHEBI:57498"/>
        <dbReference type="ChEBI" id="CHEBI:456216"/>
        <dbReference type="EC" id="2.4.1.21"/>
    </reaction>
</comment>
<evidence type="ECO:0000256" key="3">
    <source>
        <dbReference type="ARBA" id="ARBA00004964"/>
    </source>
</evidence>
<dbReference type="PANTHER" id="PTHR45825">
    <property type="entry name" value="GRANULE-BOUND STARCH SYNTHASE 1, CHLOROPLASTIC/AMYLOPLASTIC"/>
    <property type="match status" value="1"/>
</dbReference>
<evidence type="ECO:0000256" key="8">
    <source>
        <dbReference type="HAMAP-Rule" id="MF_00484"/>
    </source>
</evidence>
<keyword evidence="5 8" id="KW-0328">Glycosyltransferase</keyword>
<evidence type="ECO:0000256" key="2">
    <source>
        <dbReference type="ARBA" id="ARBA00002764"/>
    </source>
</evidence>
<reference evidence="12" key="1">
    <citation type="journal article" date="2019" name="Int. J. Syst. Evol. Microbiol.">
        <title>The Global Catalogue of Microorganisms (GCM) 10K type strain sequencing project: providing services to taxonomists for standard genome sequencing and annotation.</title>
        <authorList>
            <consortium name="The Broad Institute Genomics Platform"/>
            <consortium name="The Broad Institute Genome Sequencing Center for Infectious Disease"/>
            <person name="Wu L."/>
            <person name="Ma J."/>
        </authorList>
    </citation>
    <scope>NUCLEOTIDE SEQUENCE [LARGE SCALE GENOMIC DNA]</scope>
    <source>
        <strain evidence="12">NBRC 110044</strain>
    </source>
</reference>
<evidence type="ECO:0000256" key="6">
    <source>
        <dbReference type="ARBA" id="ARBA00022679"/>
    </source>
</evidence>
<evidence type="ECO:0000256" key="1">
    <source>
        <dbReference type="ARBA" id="ARBA00001478"/>
    </source>
</evidence>
<gene>
    <name evidence="8 11" type="primary">glgA</name>
    <name evidence="11" type="ORF">GCM10007907_02560</name>
</gene>
<proteinExistence type="inferred from homology"/>
<dbReference type="HAMAP" id="MF_00484">
    <property type="entry name" value="Glycogen_synth"/>
    <property type="match status" value="1"/>
</dbReference>
<dbReference type="InterPro" id="IPR011835">
    <property type="entry name" value="GS/SS"/>
</dbReference>
<feature type="domain" description="Glycosyl transferase family 1" evidence="9">
    <location>
        <begin position="298"/>
        <end position="456"/>
    </location>
</feature>
<dbReference type="RefSeq" id="WP_284194624.1">
    <property type="nucleotide sequence ID" value="NZ_BSOG01000001.1"/>
</dbReference>
<feature type="binding site" evidence="8">
    <location>
        <position position="15"/>
    </location>
    <ligand>
        <name>ADP-alpha-D-glucose</name>
        <dbReference type="ChEBI" id="CHEBI:57498"/>
    </ligand>
</feature>
<organism evidence="11 12">
    <name type="scientific">Chitinimonas prasina</name>
    <dbReference type="NCBI Taxonomy" id="1434937"/>
    <lineage>
        <taxon>Bacteria</taxon>
        <taxon>Pseudomonadati</taxon>
        <taxon>Pseudomonadota</taxon>
        <taxon>Betaproteobacteria</taxon>
        <taxon>Neisseriales</taxon>
        <taxon>Chitinibacteraceae</taxon>
        <taxon>Chitinimonas</taxon>
    </lineage>
</organism>
<comment type="caution">
    <text evidence="11">The sequence shown here is derived from an EMBL/GenBank/DDBJ whole genome shotgun (WGS) entry which is preliminary data.</text>
</comment>
<dbReference type="EC" id="2.4.1.21" evidence="8"/>
<comment type="function">
    <text evidence="2 8">Synthesizes alpha-1,4-glucan chains using ADP-glucose.</text>
</comment>
<dbReference type="Gene3D" id="3.40.50.2000">
    <property type="entry name" value="Glycogen Phosphorylase B"/>
    <property type="match status" value="2"/>
</dbReference>